<organism evidence="1 2">
    <name type="scientific">Azotobacter beijerinckii</name>
    <dbReference type="NCBI Taxonomy" id="170623"/>
    <lineage>
        <taxon>Bacteria</taxon>
        <taxon>Pseudomonadati</taxon>
        <taxon>Pseudomonadota</taxon>
        <taxon>Gammaproteobacteria</taxon>
        <taxon>Pseudomonadales</taxon>
        <taxon>Pseudomonadaceae</taxon>
        <taxon>Azotobacter</taxon>
    </lineage>
</organism>
<evidence type="ECO:0000313" key="1">
    <source>
        <dbReference type="EMBL" id="SEJ06882.1"/>
    </source>
</evidence>
<sequence>MNTHQQLLLERLRWLETQPDDYTNNIFDKAALVKMATEALESVEALERAAEYVTRRTLSAEAWVSPVPALALEVFIQLNDLAVRGEAGSEACGQALDAEDLVLRSFEEALELGEERLAEAREADGAPDENG</sequence>
<dbReference type="Proteomes" id="UP000199250">
    <property type="component" value="Unassembled WGS sequence"/>
</dbReference>
<gene>
    <name evidence="1" type="ORF">SAMN04244572_02636</name>
</gene>
<protein>
    <submittedName>
        <fullName evidence="1">Uncharacterized protein</fullName>
    </submittedName>
</protein>
<proteinExistence type="predicted"/>
<name>A0A1H6W2Y7_9GAMM</name>
<evidence type="ECO:0000313" key="2">
    <source>
        <dbReference type="Proteomes" id="UP000199250"/>
    </source>
</evidence>
<accession>A0A1H6W2Y7</accession>
<dbReference type="AlphaFoldDB" id="A0A1H6W2Y7"/>
<dbReference type="EMBL" id="FNYQ01000044">
    <property type="protein sequence ID" value="SEJ06882.1"/>
    <property type="molecule type" value="Genomic_DNA"/>
</dbReference>
<reference evidence="1 2" key="1">
    <citation type="submission" date="2016-10" db="EMBL/GenBank/DDBJ databases">
        <authorList>
            <person name="de Groot N.N."/>
        </authorList>
    </citation>
    <scope>NUCLEOTIDE SEQUENCE [LARGE SCALE GENOMIC DNA]</scope>
    <source>
        <strain evidence="1 2">DSM 373</strain>
    </source>
</reference>
<dbReference type="OrthoDB" id="9972848at2"/>
<dbReference type="RefSeq" id="WP_090732338.1">
    <property type="nucleotide sequence ID" value="NZ_FNYQ01000044.1"/>
</dbReference>